<dbReference type="CTD" id="40167"/>
<dbReference type="CDD" id="cd00517">
    <property type="entry name" value="ATPS"/>
    <property type="match status" value="1"/>
</dbReference>
<evidence type="ECO:0000256" key="2">
    <source>
        <dbReference type="ARBA" id="ARBA00007268"/>
    </source>
</evidence>
<gene>
    <name evidence="13" type="primary">LOC113791870</name>
</gene>
<evidence type="ECO:0000313" key="13">
    <source>
        <dbReference type="RefSeq" id="XP_027197513.1"/>
    </source>
</evidence>
<dbReference type="GO" id="GO:0050428">
    <property type="term" value="P:3'-phosphoadenosine 5'-phosphosulfate biosynthetic process"/>
    <property type="evidence" value="ECO:0007669"/>
    <property type="project" value="TreeGrafter"/>
</dbReference>
<dbReference type="SUPFAM" id="SSF52540">
    <property type="entry name" value="P-loop containing nucleoside triphosphate hydrolases"/>
    <property type="match status" value="1"/>
</dbReference>
<feature type="domain" description="ATP-sulfurylase PUA-like" evidence="11">
    <location>
        <begin position="340"/>
        <end position="408"/>
    </location>
</feature>
<dbReference type="GO" id="GO:0004781">
    <property type="term" value="F:sulfate adenylyltransferase (ATP) activity"/>
    <property type="evidence" value="ECO:0007669"/>
    <property type="project" value="InterPro"/>
</dbReference>
<evidence type="ECO:0000259" key="11">
    <source>
        <dbReference type="Pfam" id="PF14306"/>
    </source>
</evidence>
<dbReference type="Pfam" id="PF01583">
    <property type="entry name" value="APS_kinase"/>
    <property type="match status" value="1"/>
</dbReference>
<dbReference type="PANTHER" id="PTHR11055:SF1">
    <property type="entry name" value="PAPS SYNTHETASE, ISOFORM D"/>
    <property type="match status" value="1"/>
</dbReference>
<dbReference type="InterPro" id="IPR015947">
    <property type="entry name" value="PUA-like_sf"/>
</dbReference>
<dbReference type="GO" id="GO:0005524">
    <property type="term" value="F:ATP binding"/>
    <property type="evidence" value="ECO:0007669"/>
    <property type="project" value="UniProtKB-KW"/>
</dbReference>
<dbReference type="Gene3D" id="3.40.50.620">
    <property type="entry name" value="HUPs"/>
    <property type="match status" value="1"/>
</dbReference>
<comment type="pathway">
    <text evidence="1">Sulfur metabolism; sulfate assimilation.</text>
</comment>
<dbReference type="AlphaFoldDB" id="A0A6P6XWS0"/>
<protein>
    <submittedName>
        <fullName evidence="13">Bifunctional 3'-phosphoadenosine 5'-phosphosulfate synthase 2-like isoform X1</fullName>
    </submittedName>
</protein>
<organism evidence="12 13">
    <name type="scientific">Dermatophagoides pteronyssinus</name>
    <name type="common">European house dust mite</name>
    <dbReference type="NCBI Taxonomy" id="6956"/>
    <lineage>
        <taxon>Eukaryota</taxon>
        <taxon>Metazoa</taxon>
        <taxon>Ecdysozoa</taxon>
        <taxon>Arthropoda</taxon>
        <taxon>Chelicerata</taxon>
        <taxon>Arachnida</taxon>
        <taxon>Acari</taxon>
        <taxon>Acariformes</taxon>
        <taxon>Sarcoptiformes</taxon>
        <taxon>Astigmata</taxon>
        <taxon>Psoroptidia</taxon>
        <taxon>Analgoidea</taxon>
        <taxon>Pyroglyphidae</taxon>
        <taxon>Dermatophagoidinae</taxon>
        <taxon>Dermatophagoides</taxon>
    </lineage>
</organism>
<keyword evidence="5" id="KW-0548">Nucleotidyltransferase</keyword>
<dbReference type="RefSeq" id="XP_027197513.1">
    <property type="nucleotide sequence ID" value="XM_027341712.1"/>
</dbReference>
<dbReference type="InterPro" id="IPR027417">
    <property type="entry name" value="P-loop_NTPase"/>
</dbReference>
<comment type="similarity">
    <text evidence="2">In the N-terminal section; belongs to the APS kinase family.</text>
</comment>
<dbReference type="OrthoDB" id="506431at2759"/>
<feature type="domain" description="Sulphate adenylyltransferase catalytic" evidence="10">
    <location>
        <begin position="417"/>
        <end position="640"/>
    </location>
</feature>
<keyword evidence="8" id="KW-0067">ATP-binding</keyword>
<dbReference type="GO" id="GO:0004020">
    <property type="term" value="F:adenylylsulfate kinase activity"/>
    <property type="evidence" value="ECO:0007669"/>
    <property type="project" value="InterPro"/>
</dbReference>
<dbReference type="SUPFAM" id="SSF88697">
    <property type="entry name" value="PUA domain-like"/>
    <property type="match status" value="2"/>
</dbReference>
<evidence type="ECO:0000256" key="8">
    <source>
        <dbReference type="ARBA" id="ARBA00022840"/>
    </source>
</evidence>
<accession>A0A6P6XWS0</accession>
<name>A0A6P6XWS0_DERPT</name>
<dbReference type="NCBIfam" id="TIGR00455">
    <property type="entry name" value="apsK"/>
    <property type="match status" value="1"/>
</dbReference>
<dbReference type="SUPFAM" id="SSF52374">
    <property type="entry name" value="Nucleotidylyl transferase"/>
    <property type="match status" value="1"/>
</dbReference>
<comment type="similarity">
    <text evidence="3">In the C-terminal section; belongs to the sulfate adenylyltransferase family.</text>
</comment>
<dbReference type="FunFam" id="3.40.50.620:FF:000006">
    <property type="entry name" value="bifunctional 3'-phosphoadenosine 5'-phosphosulfate synthase 1"/>
    <property type="match status" value="1"/>
</dbReference>
<dbReference type="Gene3D" id="3.40.50.300">
    <property type="entry name" value="P-loop containing nucleotide triphosphate hydrolases"/>
    <property type="match status" value="1"/>
</dbReference>
<dbReference type="CDD" id="cd02027">
    <property type="entry name" value="APSK"/>
    <property type="match status" value="1"/>
</dbReference>
<dbReference type="Gene3D" id="3.10.400.10">
    <property type="entry name" value="Sulfate adenylyltransferase"/>
    <property type="match status" value="1"/>
</dbReference>
<dbReference type="FunCoup" id="A0A6P6XWS0">
    <property type="interactions" value="656"/>
</dbReference>
<sequence length="645" mass="73761">MSSFYTPEKNEQQQSSMTMNKSTNVFYQNHRVSRDKRAESLSNGRQFRGCTVWFTGLSCAGKTSISFAVEEFLTRHQIHAYALDGDNIRYGLNSDLGFSEKDRGENIRRIAEVARLFADSGTITLASFISPFSKDRKKAREIHEKDSIVFIECFVDTPLDVCEQRDVKGLYKKARAGEIKGFTGINQDYERPENPDLVLKASEDTIDQCVQKVIDLLIKRNIISLDKIQDIHELFINEHDKPNEMIRASRLPSINISTVDLQWIQVLSEGWATPLKGFMNETEYLQCINFGMLVNGKWHNQTIPITLAITNEQKSYLASILNGGDDNNGDYNCNGFNNDQQENAVKKSVTLKYNDKIIAILDDYEVYEHRKEERAASVFKTTNIGHPSIRMIMDSGDWLIGGRLKVFDRILWNDGLDQYRLTPREIRSKLREMNADAVFAFQLRNPIHNGHALLMQDTKRQLLERGYKNPVLLLHPLGGWTKDDDVPLHVRISQHQAVIKEGVLDEHSTLMAIFPSPMSYAGPREVQWHAKARLVTGANFYIVGRDPAGIPHPDKDKDLYDPSHGRKVLKMAPGLTKFEIIPFRVASYNKKENRMMFETEGMNPKDFDRISGTRMRKMAKNGENPPDGFMAKTAWKVLSDYYQSC</sequence>
<dbReference type="InterPro" id="IPR059117">
    <property type="entry name" value="APS_kinase_dom"/>
</dbReference>
<dbReference type="FunFam" id="3.40.50.300:FF:000212">
    <property type="entry name" value="Adenylyl-sulfate kinase"/>
    <property type="match status" value="1"/>
</dbReference>
<evidence type="ECO:0000256" key="4">
    <source>
        <dbReference type="ARBA" id="ARBA00022679"/>
    </source>
</evidence>
<dbReference type="Pfam" id="PF14306">
    <property type="entry name" value="PUA_2"/>
    <property type="match status" value="2"/>
</dbReference>
<keyword evidence="4" id="KW-0808">Transferase</keyword>
<dbReference type="InterPro" id="IPR025980">
    <property type="entry name" value="ATP-Sase_PUA-like_dom"/>
</dbReference>
<keyword evidence="6" id="KW-0547">Nucleotide-binding</keyword>
<dbReference type="KEGG" id="dpte:113791870"/>
<dbReference type="PANTHER" id="PTHR11055">
    <property type="entry name" value="BIFUNCTIONAL 3'-PHOSPHOADENOSINE 5'-PHOSPHOSULFATE SYNTHASE"/>
    <property type="match status" value="1"/>
</dbReference>
<feature type="domain" description="APS kinase" evidence="9">
    <location>
        <begin position="48"/>
        <end position="200"/>
    </location>
</feature>
<dbReference type="InterPro" id="IPR002650">
    <property type="entry name" value="Sulphate_adenylyltransferase"/>
</dbReference>
<dbReference type="Proteomes" id="UP000515146">
    <property type="component" value="Unplaced"/>
</dbReference>
<reference evidence="13" key="1">
    <citation type="submission" date="2025-08" db="UniProtKB">
        <authorList>
            <consortium name="RefSeq"/>
        </authorList>
    </citation>
    <scope>IDENTIFICATION</scope>
    <source>
        <strain evidence="13">Airmid</strain>
    </source>
</reference>
<dbReference type="InterPro" id="IPR014729">
    <property type="entry name" value="Rossmann-like_a/b/a_fold"/>
</dbReference>
<dbReference type="NCBIfam" id="NF003013">
    <property type="entry name" value="PRK03846.1"/>
    <property type="match status" value="1"/>
</dbReference>
<evidence type="ECO:0000256" key="3">
    <source>
        <dbReference type="ARBA" id="ARBA00009290"/>
    </source>
</evidence>
<dbReference type="OMA" id="IEIYKHH"/>
<evidence type="ECO:0000259" key="9">
    <source>
        <dbReference type="Pfam" id="PF01583"/>
    </source>
</evidence>
<dbReference type="GO" id="GO:0000103">
    <property type="term" value="P:sulfate assimilation"/>
    <property type="evidence" value="ECO:0007669"/>
    <property type="project" value="UniProtKB-UniPathway"/>
</dbReference>
<evidence type="ECO:0000256" key="5">
    <source>
        <dbReference type="ARBA" id="ARBA00022695"/>
    </source>
</evidence>
<dbReference type="UniPathway" id="UPA00097"/>
<feature type="domain" description="ATP-sulfurylase PUA-like" evidence="11">
    <location>
        <begin position="230"/>
        <end position="317"/>
    </location>
</feature>
<evidence type="ECO:0000256" key="6">
    <source>
        <dbReference type="ARBA" id="ARBA00022741"/>
    </source>
</evidence>
<evidence type="ECO:0000259" key="10">
    <source>
        <dbReference type="Pfam" id="PF01747"/>
    </source>
</evidence>
<evidence type="ECO:0000256" key="1">
    <source>
        <dbReference type="ARBA" id="ARBA00005050"/>
    </source>
</evidence>
<evidence type="ECO:0000256" key="7">
    <source>
        <dbReference type="ARBA" id="ARBA00022777"/>
    </source>
</evidence>
<dbReference type="InParanoid" id="A0A6P6XWS0"/>
<dbReference type="Pfam" id="PF01747">
    <property type="entry name" value="ATP-sulfurylase"/>
    <property type="match status" value="1"/>
</dbReference>
<dbReference type="InterPro" id="IPR024951">
    <property type="entry name" value="Sulfurylase_cat_dom"/>
</dbReference>
<evidence type="ECO:0000313" key="12">
    <source>
        <dbReference type="Proteomes" id="UP000515146"/>
    </source>
</evidence>
<dbReference type="GeneID" id="113791870"/>
<keyword evidence="7" id="KW-0418">Kinase</keyword>
<proteinExistence type="inferred from homology"/>
<keyword evidence="12" id="KW-1185">Reference proteome</keyword>
<dbReference type="InterPro" id="IPR002891">
    <property type="entry name" value="APS"/>
</dbReference>
<dbReference type="HAMAP" id="MF_00065">
    <property type="entry name" value="Adenylyl_sulf_kinase"/>
    <property type="match status" value="1"/>
</dbReference>